<proteinExistence type="predicted"/>
<reference evidence="5 6" key="1">
    <citation type="submission" date="2017-08" db="EMBL/GenBank/DDBJ databases">
        <authorList>
            <person name="de Groot N.N."/>
        </authorList>
    </citation>
    <scope>NUCLEOTIDE SEQUENCE [LARGE SCALE GENOMIC DNA]</scope>
    <source>
        <strain evidence="5 6">Nm15</strain>
    </source>
</reference>
<dbReference type="PROSITE" id="PS50112">
    <property type="entry name" value="PAS"/>
    <property type="match status" value="1"/>
</dbReference>
<dbReference type="Gene3D" id="3.20.20.450">
    <property type="entry name" value="EAL domain"/>
    <property type="match status" value="1"/>
</dbReference>
<evidence type="ECO:0000259" key="3">
    <source>
        <dbReference type="PROSITE" id="PS50883"/>
    </source>
</evidence>
<dbReference type="Pfam" id="PF00990">
    <property type="entry name" value="GGDEF"/>
    <property type="match status" value="1"/>
</dbReference>
<dbReference type="SMART" id="SM00091">
    <property type="entry name" value="PAS"/>
    <property type="match status" value="1"/>
</dbReference>
<dbReference type="PROSITE" id="PS50887">
    <property type="entry name" value="GGDEF"/>
    <property type="match status" value="1"/>
</dbReference>
<evidence type="ECO:0000313" key="5">
    <source>
        <dbReference type="EMBL" id="SNX61071.1"/>
    </source>
</evidence>
<feature type="domain" description="EAL" evidence="3">
    <location>
        <begin position="505"/>
        <end position="756"/>
    </location>
</feature>
<dbReference type="SUPFAM" id="SSF55781">
    <property type="entry name" value="GAF domain-like"/>
    <property type="match status" value="1"/>
</dbReference>
<dbReference type="GO" id="GO:0003824">
    <property type="term" value="F:catalytic activity"/>
    <property type="evidence" value="ECO:0007669"/>
    <property type="project" value="UniProtKB-ARBA"/>
</dbReference>
<dbReference type="PANTHER" id="PTHR44757:SF2">
    <property type="entry name" value="BIOFILM ARCHITECTURE MAINTENANCE PROTEIN MBAA"/>
    <property type="match status" value="1"/>
</dbReference>
<dbReference type="AlphaFoldDB" id="A0A285C0H1"/>
<feature type="domain" description="PAC" evidence="2">
    <location>
        <begin position="115"/>
        <end position="168"/>
    </location>
</feature>
<dbReference type="InterPro" id="IPR001610">
    <property type="entry name" value="PAC"/>
</dbReference>
<dbReference type="PANTHER" id="PTHR44757">
    <property type="entry name" value="DIGUANYLATE CYCLASE DGCP"/>
    <property type="match status" value="1"/>
</dbReference>
<feature type="domain" description="PAS" evidence="1">
    <location>
        <begin position="39"/>
        <end position="111"/>
    </location>
</feature>
<protein>
    <submittedName>
        <fullName evidence="5">PAS domain S-box-containing protein/diguanylate cyclase (GGDEF) domain-containing protein</fullName>
    </submittedName>
</protein>
<organism evidence="5 6">
    <name type="scientific">Nitrosomonas ureae</name>
    <dbReference type="NCBI Taxonomy" id="44577"/>
    <lineage>
        <taxon>Bacteria</taxon>
        <taxon>Pseudomonadati</taxon>
        <taxon>Pseudomonadota</taxon>
        <taxon>Betaproteobacteria</taxon>
        <taxon>Nitrosomonadales</taxon>
        <taxon>Nitrosomonadaceae</taxon>
        <taxon>Nitrosomonas</taxon>
    </lineage>
</organism>
<dbReference type="InterPro" id="IPR035919">
    <property type="entry name" value="EAL_sf"/>
</dbReference>
<dbReference type="NCBIfam" id="TIGR00254">
    <property type="entry name" value="GGDEF"/>
    <property type="match status" value="1"/>
</dbReference>
<dbReference type="Gene3D" id="3.30.450.40">
    <property type="match status" value="1"/>
</dbReference>
<accession>A0A285C0H1</accession>
<evidence type="ECO:0000259" key="4">
    <source>
        <dbReference type="PROSITE" id="PS50887"/>
    </source>
</evidence>
<dbReference type="PIRSF" id="PIRSF005925">
    <property type="entry name" value="Dos"/>
    <property type="match status" value="1"/>
</dbReference>
<evidence type="ECO:0000259" key="1">
    <source>
        <dbReference type="PROSITE" id="PS50112"/>
    </source>
</evidence>
<dbReference type="CDD" id="cd00130">
    <property type="entry name" value="PAS"/>
    <property type="match status" value="1"/>
</dbReference>
<dbReference type="SUPFAM" id="SSF141868">
    <property type="entry name" value="EAL domain-like"/>
    <property type="match status" value="1"/>
</dbReference>
<dbReference type="SMART" id="SM00267">
    <property type="entry name" value="GGDEF"/>
    <property type="match status" value="1"/>
</dbReference>
<dbReference type="InterPro" id="IPR035965">
    <property type="entry name" value="PAS-like_dom_sf"/>
</dbReference>
<dbReference type="CDD" id="cd01949">
    <property type="entry name" value="GGDEF"/>
    <property type="match status" value="1"/>
</dbReference>
<dbReference type="OrthoDB" id="9813903at2"/>
<dbReference type="FunFam" id="3.30.70.270:FF:000001">
    <property type="entry name" value="Diguanylate cyclase domain protein"/>
    <property type="match status" value="1"/>
</dbReference>
<feature type="domain" description="GGDEF" evidence="4">
    <location>
        <begin position="364"/>
        <end position="496"/>
    </location>
</feature>
<dbReference type="InterPro" id="IPR000700">
    <property type="entry name" value="PAS-assoc_C"/>
</dbReference>
<dbReference type="CDD" id="cd01948">
    <property type="entry name" value="EAL"/>
    <property type="match status" value="1"/>
</dbReference>
<dbReference type="InterPro" id="IPR052155">
    <property type="entry name" value="Biofilm_reg_signaling"/>
</dbReference>
<dbReference type="InterPro" id="IPR013655">
    <property type="entry name" value="PAS_fold_3"/>
</dbReference>
<evidence type="ECO:0000313" key="6">
    <source>
        <dbReference type="Proteomes" id="UP000242498"/>
    </source>
</evidence>
<dbReference type="PROSITE" id="PS50113">
    <property type="entry name" value="PAC"/>
    <property type="match status" value="1"/>
</dbReference>
<dbReference type="SMART" id="SM00086">
    <property type="entry name" value="PAC"/>
    <property type="match status" value="1"/>
</dbReference>
<dbReference type="InterPro" id="IPR043128">
    <property type="entry name" value="Rev_trsase/Diguanyl_cyclase"/>
</dbReference>
<dbReference type="InterPro" id="IPR029016">
    <property type="entry name" value="GAF-like_dom_sf"/>
</dbReference>
<dbReference type="InterPro" id="IPR029787">
    <property type="entry name" value="Nucleotide_cyclase"/>
</dbReference>
<sequence length="756" mass="85483">MNNNNQSISQLLEEVQRLQTGLADIKLMTEKLTAELYLSEERFSLAMRGANDGLWDWNLETDEVYYSPRWKNMLGYAEKDLGNTINTWGNLVNPDDKDRVLEKAREYIDGRKNSFEVEMRMHHKDGHEVFVLSRGFLVTRKSDNKPIRLVGTHVDITERKIAEAFDNQYAKILEMIAIGHSASDIYDAIALMYESRHPGMRCSMLELSGNKLLHGGAPSLPEAYCKAVHGLENGPSVGSCGTSTFTGQRVLVKSIETDPKWEKIKHFALPHGMRCCWSEPIKSSSGKVLGAFGMYYDYPALPNEKELKDLISAARLTGIVMERDQAQKRIRTLAYTDELTGLANRASFIQHMEEVTKISFRHGRRFGLLYIDLDNFKHINDSLGHDAGDLLLKIIAERLRNTCRDIDFIARLGGDEFCILIEEVEEDYAANVAKRCLNAISQPIEIYSRKLTPACSIGIAYYPDDGKDLSTLLKAGDTSLYTAKENGKNQYAFYKMELTQKAEYRFQIEQNLREAIEKQQLSLVYQPQIEVNTGRIFGFEALSRWHHPELGQVPPLDFVAIAEKIGMIKPLTEWVLKTACSQIVYWRGKGMRTIRVAVNISPSLFLHNEFASLIKRTIEEVDIVPAELGLEVTESIVQTDPRNLSIFENLKNLGVSLAIDDFGIGYSSFASLKHLKVDYLKIDKLFVNDMLADKQALTLISSMIEMGHKLGYGIIAEGVENSEQLNILRNLGCEKVQGYLFSQPISAAKIEELFLS</sequence>
<dbReference type="InterPro" id="IPR000160">
    <property type="entry name" value="GGDEF_dom"/>
</dbReference>
<dbReference type="Gene3D" id="3.30.450.20">
    <property type="entry name" value="PAS domain"/>
    <property type="match status" value="1"/>
</dbReference>
<dbReference type="InterPro" id="IPR012226">
    <property type="entry name" value="Diguanyl_cyclase/Pdiesterase"/>
</dbReference>
<dbReference type="Gene3D" id="3.30.70.270">
    <property type="match status" value="1"/>
</dbReference>
<dbReference type="Pfam" id="PF00563">
    <property type="entry name" value="EAL"/>
    <property type="match status" value="1"/>
</dbReference>
<dbReference type="RefSeq" id="WP_096293837.1">
    <property type="nucleotide sequence ID" value="NZ_LT907782.1"/>
</dbReference>
<dbReference type="InterPro" id="IPR000014">
    <property type="entry name" value="PAS"/>
</dbReference>
<dbReference type="PROSITE" id="PS50883">
    <property type="entry name" value="EAL"/>
    <property type="match status" value="1"/>
</dbReference>
<dbReference type="Proteomes" id="UP000242498">
    <property type="component" value="Chromosome I"/>
</dbReference>
<dbReference type="SUPFAM" id="SSF55073">
    <property type="entry name" value="Nucleotide cyclase"/>
    <property type="match status" value="1"/>
</dbReference>
<gene>
    <name evidence="5" type="ORF">SAMN06296273_2525</name>
</gene>
<name>A0A285C0H1_9PROT</name>
<dbReference type="SUPFAM" id="SSF55785">
    <property type="entry name" value="PYP-like sensor domain (PAS domain)"/>
    <property type="match status" value="1"/>
</dbReference>
<dbReference type="NCBIfam" id="TIGR00229">
    <property type="entry name" value="sensory_box"/>
    <property type="match status" value="1"/>
</dbReference>
<evidence type="ECO:0000259" key="2">
    <source>
        <dbReference type="PROSITE" id="PS50113"/>
    </source>
</evidence>
<dbReference type="InterPro" id="IPR001633">
    <property type="entry name" value="EAL_dom"/>
</dbReference>
<dbReference type="Pfam" id="PF08447">
    <property type="entry name" value="PAS_3"/>
    <property type="match status" value="1"/>
</dbReference>
<dbReference type="EMBL" id="LT907782">
    <property type="protein sequence ID" value="SNX61071.1"/>
    <property type="molecule type" value="Genomic_DNA"/>
</dbReference>
<dbReference type="SMART" id="SM00052">
    <property type="entry name" value="EAL"/>
    <property type="match status" value="1"/>
</dbReference>